<dbReference type="Proteomes" id="UP000092154">
    <property type="component" value="Unassembled WGS sequence"/>
</dbReference>
<feature type="transmembrane region" description="Helical" evidence="3">
    <location>
        <begin position="353"/>
        <end position="372"/>
    </location>
</feature>
<dbReference type="PANTHER" id="PTHR11360:SF252">
    <property type="entry name" value="MAJOR FACILITATOR SUPERFAMILY (MFS) PROFILE DOMAIN-CONTAINING PROTEIN-RELATED"/>
    <property type="match status" value="1"/>
</dbReference>
<dbReference type="Gene3D" id="1.20.1250.20">
    <property type="entry name" value="MFS general substrate transporter like domains"/>
    <property type="match status" value="2"/>
</dbReference>
<feature type="transmembrane region" description="Helical" evidence="3">
    <location>
        <begin position="245"/>
        <end position="269"/>
    </location>
</feature>
<evidence type="ECO:0000259" key="4">
    <source>
        <dbReference type="PROSITE" id="PS50850"/>
    </source>
</evidence>
<keyword evidence="3" id="KW-1133">Transmembrane helix</keyword>
<feature type="transmembrane region" description="Helical" evidence="3">
    <location>
        <begin position="379"/>
        <end position="406"/>
    </location>
</feature>
<dbReference type="SUPFAM" id="SSF103473">
    <property type="entry name" value="MFS general substrate transporter"/>
    <property type="match status" value="1"/>
</dbReference>
<feature type="transmembrane region" description="Helical" evidence="3">
    <location>
        <begin position="321"/>
        <end position="341"/>
    </location>
</feature>
<dbReference type="GO" id="GO:0016020">
    <property type="term" value="C:membrane"/>
    <property type="evidence" value="ECO:0007669"/>
    <property type="project" value="UniProtKB-SubCell"/>
</dbReference>
<feature type="transmembrane region" description="Helical" evidence="3">
    <location>
        <begin position="450"/>
        <end position="475"/>
    </location>
</feature>
<dbReference type="InterPro" id="IPR011701">
    <property type="entry name" value="MFS"/>
</dbReference>
<dbReference type="InterPro" id="IPR036259">
    <property type="entry name" value="MFS_trans_sf"/>
</dbReference>
<accession>A0A1B7MLL1</accession>
<dbReference type="AlphaFoldDB" id="A0A1B7MLL1"/>
<keyword evidence="6" id="KW-1185">Reference proteome</keyword>
<feature type="transmembrane region" description="Helical" evidence="3">
    <location>
        <begin position="152"/>
        <end position="176"/>
    </location>
</feature>
<feature type="transmembrane region" description="Helical" evidence="3">
    <location>
        <begin position="281"/>
        <end position="301"/>
    </location>
</feature>
<name>A0A1B7MLL1_9AGAM</name>
<evidence type="ECO:0000256" key="3">
    <source>
        <dbReference type="SAM" id="Phobius"/>
    </source>
</evidence>
<keyword evidence="3" id="KW-0812">Transmembrane</keyword>
<dbReference type="PANTHER" id="PTHR11360">
    <property type="entry name" value="MONOCARBOXYLATE TRANSPORTER"/>
    <property type="match status" value="1"/>
</dbReference>
<dbReference type="GO" id="GO:0022857">
    <property type="term" value="F:transmembrane transporter activity"/>
    <property type="evidence" value="ECO:0007669"/>
    <property type="project" value="InterPro"/>
</dbReference>
<sequence length="513" mass="56148">MYVPISTFPIGLYSTILREAETGSQLIRHESWTHDSTGNIYTVAAVTRPPRMASQSSTRTVFTEPRVFGDEDKEDSETLACPVVKHSDTPSPLDEFPEGGLTAWTTTFGVFLVQFCGFGYTTSFGVYEDFYNEHYLTNETARMRRRLLYRESLLASLWIGSCNAFLITAVCLISGSLYDRGYFYHIVIAGSLLQSFSLFMLSLAKPNQYYQIFLAQGVCSGIASGLMYIPSIAVISHHFRRKRTLVMTFVAAGSSLGAIVHPIMLNNLLNGPVGFTNGVRISAAMVSGLLLIACLCMRTRLDPPTTPVNYIVAAKKSIRDVPLMFMTAGGFFFQAGFYYPLFFFQLDSIKHGINITFSFYSLVILNTSNCVGRVTSGYIAAYIGVPNLIVIATISCGVIILGMIALNSLASVVVLGVFYGYCAGLYIAMVAPLMATLTPNLSELGGRMGICSFMSGFGSLIGTPIAGALLTSNYIWWMPDLFAGIIALVGAVMYGIMRFLYVRSQMGKQSLKC</sequence>
<dbReference type="EMBL" id="KV448763">
    <property type="protein sequence ID" value="OAX33469.1"/>
    <property type="molecule type" value="Genomic_DNA"/>
</dbReference>
<feature type="domain" description="Major facilitator superfamily (MFS) profile" evidence="4">
    <location>
        <begin position="322"/>
        <end position="513"/>
    </location>
</feature>
<gene>
    <name evidence="5" type="ORF">K503DRAFT_748685</name>
</gene>
<keyword evidence="3" id="KW-0472">Membrane</keyword>
<comment type="subcellular location">
    <subcellularLocation>
        <location evidence="1">Membrane</location>
        <topology evidence="1">Multi-pass membrane protein</topology>
    </subcellularLocation>
</comment>
<dbReference type="InterPro" id="IPR050327">
    <property type="entry name" value="Proton-linked_MCT"/>
</dbReference>
<organism evidence="5 6">
    <name type="scientific">Rhizopogon vinicolor AM-OR11-026</name>
    <dbReference type="NCBI Taxonomy" id="1314800"/>
    <lineage>
        <taxon>Eukaryota</taxon>
        <taxon>Fungi</taxon>
        <taxon>Dikarya</taxon>
        <taxon>Basidiomycota</taxon>
        <taxon>Agaricomycotina</taxon>
        <taxon>Agaricomycetes</taxon>
        <taxon>Agaricomycetidae</taxon>
        <taxon>Boletales</taxon>
        <taxon>Suillineae</taxon>
        <taxon>Rhizopogonaceae</taxon>
        <taxon>Rhizopogon</taxon>
    </lineage>
</organism>
<evidence type="ECO:0000256" key="2">
    <source>
        <dbReference type="ARBA" id="ARBA00006727"/>
    </source>
</evidence>
<proteinExistence type="inferred from homology"/>
<feature type="transmembrane region" description="Helical" evidence="3">
    <location>
        <begin position="481"/>
        <end position="501"/>
    </location>
</feature>
<dbReference type="STRING" id="1314800.A0A1B7MLL1"/>
<dbReference type="PROSITE" id="PS50850">
    <property type="entry name" value="MFS"/>
    <property type="match status" value="1"/>
</dbReference>
<evidence type="ECO:0000256" key="1">
    <source>
        <dbReference type="ARBA" id="ARBA00004141"/>
    </source>
</evidence>
<evidence type="ECO:0000313" key="6">
    <source>
        <dbReference type="Proteomes" id="UP000092154"/>
    </source>
</evidence>
<feature type="transmembrane region" description="Helical" evidence="3">
    <location>
        <begin position="182"/>
        <end position="204"/>
    </location>
</feature>
<comment type="similarity">
    <text evidence="2">Belongs to the major facilitator superfamily. Monocarboxylate porter (TC 2.A.1.13) family.</text>
</comment>
<dbReference type="InterPro" id="IPR020846">
    <property type="entry name" value="MFS_dom"/>
</dbReference>
<dbReference type="OrthoDB" id="6499973at2759"/>
<protein>
    <submittedName>
        <fullName evidence="5">MFS general substrate transporter</fullName>
    </submittedName>
</protein>
<dbReference type="Pfam" id="PF07690">
    <property type="entry name" value="MFS_1"/>
    <property type="match status" value="1"/>
</dbReference>
<reference evidence="5 6" key="1">
    <citation type="submission" date="2016-06" db="EMBL/GenBank/DDBJ databases">
        <title>Comparative genomics of the ectomycorrhizal sister species Rhizopogon vinicolor and Rhizopogon vesiculosus (Basidiomycota: Boletales) reveals a divergence of the mating type B locus.</title>
        <authorList>
            <consortium name="DOE Joint Genome Institute"/>
            <person name="Mujic A.B."/>
            <person name="Kuo A."/>
            <person name="Tritt A."/>
            <person name="Lipzen A."/>
            <person name="Chen C."/>
            <person name="Johnson J."/>
            <person name="Sharma A."/>
            <person name="Barry K."/>
            <person name="Grigoriev I.V."/>
            <person name="Spatafora J.W."/>
        </authorList>
    </citation>
    <scope>NUCLEOTIDE SEQUENCE [LARGE SCALE GENOMIC DNA]</scope>
    <source>
        <strain evidence="5 6">AM-OR11-026</strain>
    </source>
</reference>
<evidence type="ECO:0000313" key="5">
    <source>
        <dbReference type="EMBL" id="OAX33469.1"/>
    </source>
</evidence>
<feature type="transmembrane region" description="Helical" evidence="3">
    <location>
        <begin position="418"/>
        <end position="438"/>
    </location>
</feature>
<dbReference type="InParanoid" id="A0A1B7MLL1"/>